<dbReference type="Gene3D" id="3.40.50.2300">
    <property type="match status" value="2"/>
</dbReference>
<feature type="compositionally biased region" description="Basic and acidic residues" evidence="4">
    <location>
        <begin position="368"/>
        <end position="377"/>
    </location>
</feature>
<evidence type="ECO:0000313" key="6">
    <source>
        <dbReference type="EMBL" id="TGY31723.1"/>
    </source>
</evidence>
<dbReference type="SUPFAM" id="SSF53822">
    <property type="entry name" value="Periplasmic binding protein-like I"/>
    <property type="match status" value="1"/>
</dbReference>
<dbReference type="Proteomes" id="UP000306631">
    <property type="component" value="Unassembled WGS sequence"/>
</dbReference>
<evidence type="ECO:0000256" key="3">
    <source>
        <dbReference type="ARBA" id="ARBA00023163"/>
    </source>
</evidence>
<dbReference type="CDD" id="cd01545">
    <property type="entry name" value="PBP1_SalR"/>
    <property type="match status" value="1"/>
</dbReference>
<evidence type="ECO:0000313" key="7">
    <source>
        <dbReference type="Proteomes" id="UP000306631"/>
    </source>
</evidence>
<evidence type="ECO:0000256" key="1">
    <source>
        <dbReference type="ARBA" id="ARBA00023015"/>
    </source>
</evidence>
<dbReference type="OrthoDB" id="5756154at2"/>
<evidence type="ECO:0000256" key="2">
    <source>
        <dbReference type="ARBA" id="ARBA00023125"/>
    </source>
</evidence>
<dbReference type="GO" id="GO:0003700">
    <property type="term" value="F:DNA-binding transcription factor activity"/>
    <property type="evidence" value="ECO:0007669"/>
    <property type="project" value="TreeGrafter"/>
</dbReference>
<dbReference type="EMBL" id="SRYW01000024">
    <property type="protein sequence ID" value="TGY31723.1"/>
    <property type="molecule type" value="Genomic_DNA"/>
</dbReference>
<reference evidence="6 7" key="1">
    <citation type="submission" date="2019-04" db="EMBL/GenBank/DDBJ databases">
        <title>Microbes associate with the intestines of laboratory mice.</title>
        <authorList>
            <person name="Navarre W."/>
            <person name="Wong E."/>
            <person name="Huang K."/>
            <person name="Tropini C."/>
            <person name="Ng K."/>
            <person name="Yu B."/>
        </authorList>
    </citation>
    <scope>NUCLEOTIDE SEQUENCE [LARGE SCALE GENOMIC DNA]</scope>
    <source>
        <strain evidence="6 7">NM62_B4-13</strain>
    </source>
</reference>
<dbReference type="InterPro" id="IPR010982">
    <property type="entry name" value="Lambda_DNA-bd_dom_sf"/>
</dbReference>
<evidence type="ECO:0000256" key="4">
    <source>
        <dbReference type="SAM" id="MobiDB-lite"/>
    </source>
</evidence>
<dbReference type="SUPFAM" id="SSF47413">
    <property type="entry name" value="lambda repressor-like DNA-binding domains"/>
    <property type="match status" value="1"/>
</dbReference>
<evidence type="ECO:0000259" key="5">
    <source>
        <dbReference type="PROSITE" id="PS50932"/>
    </source>
</evidence>
<proteinExistence type="predicted"/>
<keyword evidence="1" id="KW-0805">Transcription regulation</keyword>
<dbReference type="RefSeq" id="WP_136007028.1">
    <property type="nucleotide sequence ID" value="NZ_SRYW01000024.1"/>
</dbReference>
<dbReference type="InterPro" id="IPR000843">
    <property type="entry name" value="HTH_LacI"/>
</dbReference>
<dbReference type="SMART" id="SM00354">
    <property type="entry name" value="HTH_LACI"/>
    <property type="match status" value="1"/>
</dbReference>
<dbReference type="Gene3D" id="1.10.260.40">
    <property type="entry name" value="lambda repressor-like DNA-binding domains"/>
    <property type="match status" value="1"/>
</dbReference>
<dbReference type="CDD" id="cd01392">
    <property type="entry name" value="HTH_LacI"/>
    <property type="match status" value="1"/>
</dbReference>
<dbReference type="PROSITE" id="PS50932">
    <property type="entry name" value="HTH_LACI_2"/>
    <property type="match status" value="1"/>
</dbReference>
<accession>A0A4S2CUR5</accession>
<dbReference type="Pfam" id="PF13377">
    <property type="entry name" value="Peripla_BP_3"/>
    <property type="match status" value="1"/>
</dbReference>
<name>A0A4S2CUR5_STEMA</name>
<dbReference type="Pfam" id="PF00356">
    <property type="entry name" value="LacI"/>
    <property type="match status" value="1"/>
</dbReference>
<gene>
    <name evidence="6" type="ORF">E5352_18395</name>
</gene>
<dbReference type="AlphaFoldDB" id="A0A4S2CUR5"/>
<protein>
    <submittedName>
        <fullName evidence="6">LacI family DNA-binding transcriptional regulator</fullName>
    </submittedName>
</protein>
<feature type="region of interest" description="Disordered" evidence="4">
    <location>
        <begin position="357"/>
        <end position="377"/>
    </location>
</feature>
<feature type="compositionally biased region" description="Low complexity" evidence="4">
    <location>
        <begin position="357"/>
        <end position="367"/>
    </location>
</feature>
<comment type="caution">
    <text evidence="6">The sequence shown here is derived from an EMBL/GenBank/DDBJ whole genome shotgun (WGS) entry which is preliminary data.</text>
</comment>
<dbReference type="InterPro" id="IPR046335">
    <property type="entry name" value="LacI/GalR-like_sensor"/>
</dbReference>
<dbReference type="PANTHER" id="PTHR30146">
    <property type="entry name" value="LACI-RELATED TRANSCRIPTIONAL REPRESSOR"/>
    <property type="match status" value="1"/>
</dbReference>
<keyword evidence="2 6" id="KW-0238">DNA-binding</keyword>
<dbReference type="InterPro" id="IPR028082">
    <property type="entry name" value="Peripla_BP_I"/>
</dbReference>
<dbReference type="PANTHER" id="PTHR30146:SF153">
    <property type="entry name" value="LACTOSE OPERON REPRESSOR"/>
    <property type="match status" value="1"/>
</dbReference>
<keyword evidence="3" id="KW-0804">Transcription</keyword>
<dbReference type="GO" id="GO:0000976">
    <property type="term" value="F:transcription cis-regulatory region binding"/>
    <property type="evidence" value="ECO:0007669"/>
    <property type="project" value="TreeGrafter"/>
</dbReference>
<organism evidence="6 7">
    <name type="scientific">Stenotrophomonas maltophilia</name>
    <name type="common">Pseudomonas maltophilia</name>
    <name type="synonym">Xanthomonas maltophilia</name>
    <dbReference type="NCBI Taxonomy" id="40324"/>
    <lineage>
        <taxon>Bacteria</taxon>
        <taxon>Pseudomonadati</taxon>
        <taxon>Pseudomonadota</taxon>
        <taxon>Gammaproteobacteria</taxon>
        <taxon>Lysobacterales</taxon>
        <taxon>Lysobacteraceae</taxon>
        <taxon>Stenotrophomonas</taxon>
        <taxon>Stenotrophomonas maltophilia group</taxon>
    </lineage>
</organism>
<feature type="domain" description="HTH lacI-type" evidence="5">
    <location>
        <begin position="24"/>
        <end position="78"/>
    </location>
</feature>
<sequence>MQRSKGTHAVKNSHRAVRRKAGAVTIDDVAAHAGLSAMTVSRVINGHAGVRDDNRERVMRSVRELDYRPNLAASALAAAQHTCIALIYTNPSSSYLRELLVGALRGSTRAAAQLVIATWDDLGAQARRHAARQLSGSVAGVILPPPLCESQAIVDEFLAAGVAVVSIASSHFSDRMSCVRIDDRQASHDVVSHLIAHGHTRIGYIKGDPNQTASAHRWQGYRDALADAGIGYDDALVHAGYFTYRSGLDAAERLLSVDAPPTAIFASNDDMASAVVSVAHRRGLVVPGDLSVVGFDDTSASTMVWPELTTVHQPVADMADTAIDILLREIRRPASSGHRTVNHVLAHRLITRASVARPRPVPAIAPSRGRDASRKQP</sequence>